<dbReference type="PANTHER" id="PTHR37984">
    <property type="entry name" value="PROTEIN CBG26694"/>
    <property type="match status" value="1"/>
</dbReference>
<evidence type="ECO:0000256" key="1">
    <source>
        <dbReference type="ARBA" id="ARBA00012493"/>
    </source>
</evidence>
<dbReference type="PANTHER" id="PTHR37984:SF5">
    <property type="entry name" value="PROTEIN NYNRIN-LIKE"/>
    <property type="match status" value="1"/>
</dbReference>
<dbReference type="GO" id="GO:0003964">
    <property type="term" value="F:RNA-directed DNA polymerase activity"/>
    <property type="evidence" value="ECO:0007669"/>
    <property type="project" value="UniProtKB-EC"/>
</dbReference>
<reference evidence="5" key="2">
    <citation type="submission" date="2020-12" db="EMBL/GenBank/DDBJ databases">
        <authorList>
            <person name="Kanost M."/>
        </authorList>
    </citation>
    <scope>NUCLEOTIDE SEQUENCE</scope>
</reference>
<evidence type="ECO:0000259" key="4">
    <source>
        <dbReference type="Pfam" id="PF17919"/>
    </source>
</evidence>
<feature type="domain" description="Reverse transcriptase/retrotransposon-derived protein RNase H-like" evidence="4">
    <location>
        <begin position="295"/>
        <end position="393"/>
    </location>
</feature>
<evidence type="ECO:0000259" key="3">
    <source>
        <dbReference type="Pfam" id="PF00078"/>
    </source>
</evidence>
<dbReference type="Pfam" id="PF00078">
    <property type="entry name" value="RVT_1"/>
    <property type="match status" value="1"/>
</dbReference>
<name>A0A921ZET5_MANSE</name>
<dbReference type="Pfam" id="PF17919">
    <property type="entry name" value="RT_RNaseH_2"/>
    <property type="match status" value="1"/>
</dbReference>
<dbReference type="CDD" id="cd09274">
    <property type="entry name" value="RNase_HI_RT_Ty3"/>
    <property type="match status" value="1"/>
</dbReference>
<dbReference type="Proteomes" id="UP000791440">
    <property type="component" value="Unassembled WGS sequence"/>
</dbReference>
<dbReference type="InterPro" id="IPR000477">
    <property type="entry name" value="RT_dom"/>
</dbReference>
<gene>
    <name evidence="5" type="ORF">O3G_MSEX009872</name>
</gene>
<keyword evidence="6" id="KW-1185">Reference proteome</keyword>
<evidence type="ECO:0000313" key="6">
    <source>
        <dbReference type="Proteomes" id="UP000791440"/>
    </source>
</evidence>
<accession>A0A921ZET5</accession>
<dbReference type="InterPro" id="IPR041577">
    <property type="entry name" value="RT_RNaseH_2"/>
</dbReference>
<dbReference type="CDD" id="cd01647">
    <property type="entry name" value="RT_LTR"/>
    <property type="match status" value="1"/>
</dbReference>
<dbReference type="EMBL" id="JH668519">
    <property type="protein sequence ID" value="KAG6456673.1"/>
    <property type="molecule type" value="Genomic_DNA"/>
</dbReference>
<protein>
    <recommendedName>
        <fullName evidence="1">RNA-directed DNA polymerase</fullName>
        <ecNumber evidence="1">2.7.7.49</ecNumber>
    </recommendedName>
</protein>
<feature type="domain" description="Reverse transcriptase" evidence="3">
    <location>
        <begin position="77"/>
        <end position="232"/>
    </location>
</feature>
<keyword evidence="2" id="KW-0511">Multifunctional enzyme</keyword>
<evidence type="ECO:0000256" key="2">
    <source>
        <dbReference type="ARBA" id="ARBA00023268"/>
    </source>
</evidence>
<sequence length="446" mass="50355">MSSRFCEVFKEGLRRFTGGPVGFQLRDGARPVFMRARPLAYALREPVERALDQMVRDGILTPVATSDWATPIVPVMKKDGTVRVCADFKSTLNKCLEVDHYPVPRVEDLLAKLHGGQKFTKLDLSQAYAQFELNESKKYTVINTHKGLFRFNRLIYGLASSPGIFQRKLEHLFADMPVGVFLDDLIITGVDDRSHLATLYEVFERLQKYGLRIKKEKCTFFADSVTYLGFVISKQGIHTCPEKIKAIENAPVPTNITELRSFLGLVMYYAKFVSNLSTILAPLYRLLRKDVKYEWNGACSESFDTIKRMLVSSKILAHYSLDLPLVLTTDASSIGVGAVVSHLFPGSEERPVAFASRVLNAAEKSYSQIEREALAIIYGVRKFHQYLYGRKFILRTDHKALVTIFGDKTGIPVMAASRMQRWAVILAGYDYSIEYVRSDKNAADAL</sequence>
<proteinExistence type="predicted"/>
<dbReference type="InterPro" id="IPR050951">
    <property type="entry name" value="Retrovirus_Pol_polyprotein"/>
</dbReference>
<dbReference type="AlphaFoldDB" id="A0A921ZET5"/>
<dbReference type="FunFam" id="3.30.70.270:FF:000020">
    <property type="entry name" value="Transposon Tf2-6 polyprotein-like Protein"/>
    <property type="match status" value="1"/>
</dbReference>
<dbReference type="EC" id="2.7.7.49" evidence="1"/>
<comment type="caution">
    <text evidence="5">The sequence shown here is derived from an EMBL/GenBank/DDBJ whole genome shotgun (WGS) entry which is preliminary data.</text>
</comment>
<reference evidence="5" key="1">
    <citation type="journal article" date="2016" name="Insect Biochem. Mol. Biol.">
        <title>Multifaceted biological insights from a draft genome sequence of the tobacco hornworm moth, Manduca sexta.</title>
        <authorList>
            <person name="Kanost M.R."/>
            <person name="Arrese E.L."/>
            <person name="Cao X."/>
            <person name="Chen Y.R."/>
            <person name="Chellapilla S."/>
            <person name="Goldsmith M.R."/>
            <person name="Grosse-Wilde E."/>
            <person name="Heckel D.G."/>
            <person name="Herndon N."/>
            <person name="Jiang H."/>
            <person name="Papanicolaou A."/>
            <person name="Qu J."/>
            <person name="Soulages J.L."/>
            <person name="Vogel H."/>
            <person name="Walters J."/>
            <person name="Waterhouse R.M."/>
            <person name="Ahn S.J."/>
            <person name="Almeida F.C."/>
            <person name="An C."/>
            <person name="Aqrawi P."/>
            <person name="Bretschneider A."/>
            <person name="Bryant W.B."/>
            <person name="Bucks S."/>
            <person name="Chao H."/>
            <person name="Chevignon G."/>
            <person name="Christen J.M."/>
            <person name="Clarke D.F."/>
            <person name="Dittmer N.T."/>
            <person name="Ferguson L.C.F."/>
            <person name="Garavelou S."/>
            <person name="Gordon K.H.J."/>
            <person name="Gunaratna R.T."/>
            <person name="Han Y."/>
            <person name="Hauser F."/>
            <person name="He Y."/>
            <person name="Heidel-Fischer H."/>
            <person name="Hirsh A."/>
            <person name="Hu Y."/>
            <person name="Jiang H."/>
            <person name="Kalra D."/>
            <person name="Klinner C."/>
            <person name="Konig C."/>
            <person name="Kovar C."/>
            <person name="Kroll A.R."/>
            <person name="Kuwar S.S."/>
            <person name="Lee S.L."/>
            <person name="Lehman R."/>
            <person name="Li K."/>
            <person name="Li Z."/>
            <person name="Liang H."/>
            <person name="Lovelace S."/>
            <person name="Lu Z."/>
            <person name="Mansfield J.H."/>
            <person name="McCulloch K.J."/>
            <person name="Mathew T."/>
            <person name="Morton B."/>
            <person name="Muzny D.M."/>
            <person name="Neunemann D."/>
            <person name="Ongeri F."/>
            <person name="Pauchet Y."/>
            <person name="Pu L.L."/>
            <person name="Pyrousis I."/>
            <person name="Rao X.J."/>
            <person name="Redding A."/>
            <person name="Roesel C."/>
            <person name="Sanchez-Gracia A."/>
            <person name="Schaack S."/>
            <person name="Shukla A."/>
            <person name="Tetreau G."/>
            <person name="Wang Y."/>
            <person name="Xiong G.H."/>
            <person name="Traut W."/>
            <person name="Walsh T.K."/>
            <person name="Worley K.C."/>
            <person name="Wu D."/>
            <person name="Wu W."/>
            <person name="Wu Y.Q."/>
            <person name="Zhang X."/>
            <person name="Zou Z."/>
            <person name="Zucker H."/>
            <person name="Briscoe A.D."/>
            <person name="Burmester T."/>
            <person name="Clem R.J."/>
            <person name="Feyereisen R."/>
            <person name="Grimmelikhuijzen C.J.P."/>
            <person name="Hamodrakas S.J."/>
            <person name="Hansson B.S."/>
            <person name="Huguet E."/>
            <person name="Jermiin L.S."/>
            <person name="Lan Q."/>
            <person name="Lehman H.K."/>
            <person name="Lorenzen M."/>
            <person name="Merzendorfer H."/>
            <person name="Michalopoulos I."/>
            <person name="Morton D.B."/>
            <person name="Muthukrishnan S."/>
            <person name="Oakeshott J.G."/>
            <person name="Palmer W."/>
            <person name="Park Y."/>
            <person name="Passarelli A.L."/>
            <person name="Rozas J."/>
            <person name="Schwartz L.M."/>
            <person name="Smith W."/>
            <person name="Southgate A."/>
            <person name="Vilcinskas A."/>
            <person name="Vogt R."/>
            <person name="Wang P."/>
            <person name="Werren J."/>
            <person name="Yu X.Q."/>
            <person name="Zhou J.J."/>
            <person name="Brown S.J."/>
            <person name="Scherer S.E."/>
            <person name="Richards S."/>
            <person name="Blissard G.W."/>
        </authorList>
    </citation>
    <scope>NUCLEOTIDE SEQUENCE</scope>
</reference>
<organism evidence="5 6">
    <name type="scientific">Manduca sexta</name>
    <name type="common">Tobacco hawkmoth</name>
    <name type="synonym">Tobacco hornworm</name>
    <dbReference type="NCBI Taxonomy" id="7130"/>
    <lineage>
        <taxon>Eukaryota</taxon>
        <taxon>Metazoa</taxon>
        <taxon>Ecdysozoa</taxon>
        <taxon>Arthropoda</taxon>
        <taxon>Hexapoda</taxon>
        <taxon>Insecta</taxon>
        <taxon>Pterygota</taxon>
        <taxon>Neoptera</taxon>
        <taxon>Endopterygota</taxon>
        <taxon>Lepidoptera</taxon>
        <taxon>Glossata</taxon>
        <taxon>Ditrysia</taxon>
        <taxon>Bombycoidea</taxon>
        <taxon>Sphingidae</taxon>
        <taxon>Sphinginae</taxon>
        <taxon>Sphingini</taxon>
        <taxon>Manduca</taxon>
    </lineage>
</organism>
<evidence type="ECO:0000313" key="5">
    <source>
        <dbReference type="EMBL" id="KAG6456673.1"/>
    </source>
</evidence>